<evidence type="ECO:0000256" key="1">
    <source>
        <dbReference type="SAM" id="MobiDB-lite"/>
    </source>
</evidence>
<accession>A0A4V1C674</accession>
<dbReference type="GO" id="GO:0070860">
    <property type="term" value="C:RNA polymerase I core factor complex"/>
    <property type="evidence" value="ECO:0007669"/>
    <property type="project" value="TreeGrafter"/>
</dbReference>
<organism evidence="3 4">
    <name type="scientific">Pyricularia oryzae</name>
    <name type="common">Rice blast fungus</name>
    <name type="synonym">Magnaporthe oryzae</name>
    <dbReference type="NCBI Taxonomy" id="318829"/>
    <lineage>
        <taxon>Eukaryota</taxon>
        <taxon>Fungi</taxon>
        <taxon>Dikarya</taxon>
        <taxon>Ascomycota</taxon>
        <taxon>Pezizomycotina</taxon>
        <taxon>Sordariomycetes</taxon>
        <taxon>Sordariomycetidae</taxon>
        <taxon>Magnaporthales</taxon>
        <taxon>Pyriculariaceae</taxon>
        <taxon>Pyricularia</taxon>
    </lineage>
</organism>
<dbReference type="PANTHER" id="PTHR28244">
    <property type="entry name" value="RNA POLYMERASE I-SPECIFIC TRANSCRIPTION INITIATION FACTOR RRN11"/>
    <property type="match status" value="1"/>
</dbReference>
<feature type="compositionally biased region" description="Polar residues" evidence="1">
    <location>
        <begin position="113"/>
        <end position="140"/>
    </location>
</feature>
<dbReference type="GO" id="GO:0042790">
    <property type="term" value="P:nucleolar large rRNA transcription by RNA polymerase I"/>
    <property type="evidence" value="ECO:0007669"/>
    <property type="project" value="TreeGrafter"/>
</dbReference>
<evidence type="ECO:0000259" key="2">
    <source>
        <dbReference type="Pfam" id="PF15463"/>
    </source>
</evidence>
<feature type="domain" description="Extracellular mutant protein 11 C-terminal" evidence="2">
    <location>
        <begin position="474"/>
        <end position="606"/>
    </location>
</feature>
<evidence type="ECO:0000313" key="4">
    <source>
        <dbReference type="Proteomes" id="UP000294847"/>
    </source>
</evidence>
<evidence type="ECO:0000313" key="3">
    <source>
        <dbReference type="EMBL" id="QBZ58895.1"/>
    </source>
</evidence>
<feature type="compositionally biased region" description="Polar residues" evidence="1">
    <location>
        <begin position="86"/>
        <end position="96"/>
    </location>
</feature>
<feature type="compositionally biased region" description="Polar residues" evidence="1">
    <location>
        <begin position="413"/>
        <end position="423"/>
    </location>
</feature>
<dbReference type="SMR" id="A0A4V1C674"/>
<dbReference type="VEuPathDB" id="FungiDB:M_BR32_EuGene_00078961"/>
<feature type="compositionally biased region" description="Basic and acidic residues" evidence="1">
    <location>
        <begin position="170"/>
        <end position="180"/>
    </location>
</feature>
<dbReference type="AlphaFoldDB" id="A0A4V1C674"/>
<dbReference type="InterPro" id="IPR029178">
    <property type="entry name" value="Ecm11_C"/>
</dbReference>
<feature type="region of interest" description="Disordered" evidence="1">
    <location>
        <begin position="1"/>
        <end position="183"/>
    </location>
</feature>
<protein>
    <recommendedName>
        <fullName evidence="2">Extracellular mutant protein 11 C-terminal domain-containing protein</fullName>
    </recommendedName>
</protein>
<reference evidence="3 4" key="1">
    <citation type="journal article" date="2019" name="Mol. Biol. Evol.">
        <title>Blast fungal genomes show frequent chromosomal changes, gene gains and losses, and effector gene turnover.</title>
        <authorList>
            <person name="Gomez Luciano L.B."/>
            <person name="Jason Tsai I."/>
            <person name="Chuma I."/>
            <person name="Tosa Y."/>
            <person name="Chen Y.H."/>
            <person name="Li J.Y."/>
            <person name="Li M.Y."/>
            <person name="Jade Lu M.Y."/>
            <person name="Nakayashiki H."/>
            <person name="Li W.H."/>
        </authorList>
    </citation>
    <scope>NUCLEOTIDE SEQUENCE [LARGE SCALE GENOMIC DNA]</scope>
    <source>
        <strain evidence="3">MZ5-1-6</strain>
    </source>
</reference>
<feature type="compositionally biased region" description="Acidic residues" evidence="1">
    <location>
        <begin position="371"/>
        <end position="383"/>
    </location>
</feature>
<name>A0A4V1C674_PYROR</name>
<feature type="region of interest" description="Disordered" evidence="1">
    <location>
        <begin position="320"/>
        <end position="426"/>
    </location>
</feature>
<dbReference type="InterPro" id="IPR053029">
    <property type="entry name" value="RNA_pol_I-specific_init_factor"/>
</dbReference>
<dbReference type="OMA" id="DWFLGRF"/>
<dbReference type="Proteomes" id="UP000294847">
    <property type="component" value="Chromosome 3"/>
</dbReference>
<dbReference type="Pfam" id="PF15463">
    <property type="entry name" value="ECM11"/>
    <property type="match status" value="1"/>
</dbReference>
<dbReference type="GO" id="GO:0017025">
    <property type="term" value="F:TBP-class protein binding"/>
    <property type="evidence" value="ECO:0007669"/>
    <property type="project" value="TreeGrafter"/>
</dbReference>
<proteinExistence type="predicted"/>
<dbReference type="GO" id="GO:0001164">
    <property type="term" value="F:RNA polymerase I core promoter sequence-specific DNA binding"/>
    <property type="evidence" value="ECO:0007669"/>
    <property type="project" value="TreeGrafter"/>
</dbReference>
<sequence length="613" mass="69025">MPGIPNRMLSFIRHPKDGGGAQTGTHSGGSEPASQVQQQKQNQQRQQPVQLFQNQQLQEHFHHQLQQPQKPLPQQQQEQTPPRTQVLHQRQGSHQQLAEAHKLPAPKFGLRQAASQPTASSIPRAQSSGLAQIQTSQRIRANSDGVRGPPASSRPHHDTWEDSTIGSLLDSERQSERDQQRMVPYEPRVDPVAQPRTHTLRTQLPPFQHDRNFLPTATHSGEHGPFILNENGYIRSVGQSKGIGTALVHGSLQNGKRIEANTILDEPFADKSDAETTPRKQLKHSKIAIRDARDVAQNYQDAGRRRSYVDAPIYSRQEEFLAVSPERYQNGRDKPTKGHADRRSRDMSHHHRSTQFFDLETAQQTPVPPDDQSDAASQEDEALVEQRTPRPSRSKPSLNLAKDALAGYPPPLTNNWPQPSGATSVPPVSLAATRQHSFPPPAANGPRQITAPRVNSNREQLAVTHQKKRRLSLDYDDQALSRMEYTELRNESFDHDPARSAIQRANTPSSGDTLVQKLSHYQTQDESSQHQFFTRLSVSEWDECGDWFLGRFGELVGDIKAARREKREIVSHFESQISAREQAVRNRTEKIEQALTSLKHEGEGMMRGKDINM</sequence>
<feature type="compositionally biased region" description="Basic and acidic residues" evidence="1">
    <location>
        <begin position="329"/>
        <end position="347"/>
    </location>
</feature>
<feature type="compositionally biased region" description="Low complexity" evidence="1">
    <location>
        <begin position="23"/>
        <end position="85"/>
    </location>
</feature>
<dbReference type="PANTHER" id="PTHR28244:SF3">
    <property type="entry name" value="EXTRACELLULAR MUTANT PROTEIN 11 C-TERMINAL DOMAIN-CONTAINING PROTEIN"/>
    <property type="match status" value="1"/>
</dbReference>
<gene>
    <name evidence="3" type="ORF">PoMZ_03853</name>
</gene>
<dbReference type="EMBL" id="CP034206">
    <property type="protein sequence ID" value="QBZ58895.1"/>
    <property type="molecule type" value="Genomic_DNA"/>
</dbReference>